<accession>A0A844GJ57</accession>
<evidence type="ECO:0008006" key="5">
    <source>
        <dbReference type="Google" id="ProtNLM"/>
    </source>
</evidence>
<sequence length="317" mass="34432">MKKRSVAMMMSMLALSAALVSTTPVMAKTDDTEETTTEETTEEAEDGEAKSEDAAKSQTLEDGVYTAEFDTDSSMFHVNEAMDGKGTLTVKDGKMTIHVSLASKKIVNLFAGTAEDAQKEGAELLEPTSDKVTYSDGMSEEVYGFDIPVPAIDEEFQVALIGTKGKWYDHKVSVKNPVKEEDTEVSDDAEKDTEKTEGKKIADLGVEDGSYTAEVTLTGGTGRATVDSPAAIEIKGDEATATIVWSSPYYDYMLVNDEKYLPVNKDGNSTFEIPIAEFDTEMEVTADTTAMSQPHAIDYTLNFDSSTLKEAEKKDAK</sequence>
<organism evidence="3 4">
    <name type="scientific">Blautia luti DSM 14534 = JCM 17040</name>
    <dbReference type="NCBI Taxonomy" id="649762"/>
    <lineage>
        <taxon>Bacteria</taxon>
        <taxon>Bacillati</taxon>
        <taxon>Bacillota</taxon>
        <taxon>Clostridia</taxon>
        <taxon>Lachnospirales</taxon>
        <taxon>Lachnospiraceae</taxon>
        <taxon>Blautia</taxon>
    </lineage>
</organism>
<dbReference type="AlphaFoldDB" id="A0A844GJ57"/>
<keyword evidence="2" id="KW-0732">Signal</keyword>
<feature type="region of interest" description="Disordered" evidence="1">
    <location>
        <begin position="25"/>
        <end position="61"/>
    </location>
</feature>
<proteinExistence type="predicted"/>
<feature type="signal peptide" evidence="2">
    <location>
        <begin position="1"/>
        <end position="27"/>
    </location>
</feature>
<dbReference type="RefSeq" id="WP_118508980.1">
    <property type="nucleotide sequence ID" value="NZ_WMBC01000003.1"/>
</dbReference>
<name>A0A844GJ57_9FIRM</name>
<evidence type="ECO:0000313" key="3">
    <source>
        <dbReference type="EMBL" id="MTD60730.1"/>
    </source>
</evidence>
<evidence type="ECO:0000256" key="1">
    <source>
        <dbReference type="SAM" id="MobiDB-lite"/>
    </source>
</evidence>
<comment type="caution">
    <text evidence="3">The sequence shown here is derived from an EMBL/GenBank/DDBJ whole genome shotgun (WGS) entry which is preliminary data.</text>
</comment>
<feature type="compositionally biased region" description="Acidic residues" evidence="1">
    <location>
        <begin position="31"/>
        <end position="46"/>
    </location>
</feature>
<dbReference type="EMBL" id="WMBC01000003">
    <property type="protein sequence ID" value="MTD60730.1"/>
    <property type="molecule type" value="Genomic_DNA"/>
</dbReference>
<evidence type="ECO:0000313" key="4">
    <source>
        <dbReference type="Proteomes" id="UP000437824"/>
    </source>
</evidence>
<protein>
    <recommendedName>
        <fullName evidence="5">Iron transport-associated domain protein</fullName>
    </recommendedName>
</protein>
<evidence type="ECO:0000256" key="2">
    <source>
        <dbReference type="SAM" id="SignalP"/>
    </source>
</evidence>
<feature type="chain" id="PRO_5032683311" description="Iron transport-associated domain protein" evidence="2">
    <location>
        <begin position="28"/>
        <end position="317"/>
    </location>
</feature>
<dbReference type="Gene3D" id="2.60.40.1850">
    <property type="match status" value="1"/>
</dbReference>
<gene>
    <name evidence="3" type="ORF">GKZ57_05490</name>
</gene>
<dbReference type="Proteomes" id="UP000437824">
    <property type="component" value="Unassembled WGS sequence"/>
</dbReference>
<reference evidence="3 4" key="1">
    <citation type="submission" date="2019-11" db="EMBL/GenBank/DDBJ databases">
        <title>Draft genome sequence of Blautia luti DSM 14534T, isolated from human stool.</title>
        <authorList>
            <person name="Ortiz R."/>
            <person name="Melis-Arcos F."/>
            <person name="Covarrubias P."/>
            <person name="Cardenas J.P."/>
            <person name="Perez-Donoso J."/>
            <person name="Almonacid D."/>
        </authorList>
    </citation>
    <scope>NUCLEOTIDE SEQUENCE [LARGE SCALE GENOMIC DNA]</scope>
    <source>
        <strain evidence="3 4">DSM 14534</strain>
    </source>
</reference>
<dbReference type="InterPro" id="IPR037250">
    <property type="entry name" value="NEAT_dom_sf"/>
</dbReference>